<dbReference type="AlphaFoldDB" id="A0A135LBD7"/>
<dbReference type="RefSeq" id="XP_040644833.1">
    <property type="nucleotide sequence ID" value="XM_040792866.1"/>
</dbReference>
<feature type="compositionally biased region" description="Polar residues" evidence="1">
    <location>
        <begin position="1"/>
        <end position="14"/>
    </location>
</feature>
<evidence type="ECO:0000313" key="2">
    <source>
        <dbReference type="EMBL" id="KXG46297.1"/>
    </source>
</evidence>
<dbReference type="OrthoDB" id="4156714at2759"/>
<dbReference type="STRING" id="5078.A0A135LBD7"/>
<feature type="region of interest" description="Disordered" evidence="1">
    <location>
        <begin position="1"/>
        <end position="35"/>
    </location>
</feature>
<proteinExistence type="predicted"/>
<organism evidence="2 3">
    <name type="scientific">Penicillium patulum</name>
    <name type="common">Penicillium griseofulvum</name>
    <dbReference type="NCBI Taxonomy" id="5078"/>
    <lineage>
        <taxon>Eukaryota</taxon>
        <taxon>Fungi</taxon>
        <taxon>Dikarya</taxon>
        <taxon>Ascomycota</taxon>
        <taxon>Pezizomycotina</taxon>
        <taxon>Eurotiomycetes</taxon>
        <taxon>Eurotiomycetidae</taxon>
        <taxon>Eurotiales</taxon>
        <taxon>Aspergillaceae</taxon>
        <taxon>Penicillium</taxon>
    </lineage>
</organism>
<evidence type="ECO:0000313" key="3">
    <source>
        <dbReference type="Proteomes" id="UP000070168"/>
    </source>
</evidence>
<keyword evidence="3" id="KW-1185">Reference proteome</keyword>
<dbReference type="EMBL" id="LHQR01000069">
    <property type="protein sequence ID" value="KXG46297.1"/>
    <property type="molecule type" value="Genomic_DNA"/>
</dbReference>
<name>A0A135LBD7_PENPA</name>
<gene>
    <name evidence="2" type="ORF">PGRI_051530</name>
</gene>
<comment type="caution">
    <text evidence="2">The sequence shown here is derived from an EMBL/GenBank/DDBJ whole genome shotgun (WGS) entry which is preliminary data.</text>
</comment>
<evidence type="ECO:0000256" key="1">
    <source>
        <dbReference type="SAM" id="MobiDB-lite"/>
    </source>
</evidence>
<protein>
    <submittedName>
        <fullName evidence="2">Uncharacterized protein</fullName>
    </submittedName>
</protein>
<dbReference type="GeneID" id="63708166"/>
<dbReference type="OMA" id="ISRKEMN"/>
<reference evidence="2 3" key="1">
    <citation type="journal article" date="2016" name="BMC Genomics">
        <title>Genome sequencing and secondary metabolism of the postharvest pathogen Penicillium griseofulvum.</title>
        <authorList>
            <person name="Banani H."/>
            <person name="Marcet-Houben M."/>
            <person name="Ballester A.R."/>
            <person name="Abbruscato P."/>
            <person name="Gonzalez-Candelas L."/>
            <person name="Gabaldon T."/>
            <person name="Spadaro D."/>
        </authorList>
    </citation>
    <scope>NUCLEOTIDE SEQUENCE [LARGE SCALE GENOMIC DNA]</scope>
    <source>
        <strain evidence="2 3">PG3</strain>
    </source>
</reference>
<sequence length="361" mass="42085">MVTTKSLKQNSEQDPPSEEHQQKKAKMTPSSPEPEVFFPCHRSRVEYGNEIAEMREMFEAGMWGWPGPRNAKEMRISTVGFRVEAQSWAIEFSKTDHRDADHLSDSQKEAIIGSLKGQCVQEKWDVFIGLCSPLIRETIFEILAEAMIHKHVVERIFLSRYWYLDGKMNASDEGDETFGARLQYLYERFHETNPNMAGLWRSETNRLANGMRPSRISSTEFGTYNQERRRSLLNRFVDETLASEPFQWLLRDLSTKEEVDKRRRRLYRVFEFASDEAVKFENSRGNPTFYEMKDLPETFTKGTGDIMIPHEYNHLHEGRFSLDGHRILICLFPGVIRRNITFSARTATEYSIPAYVVVANQ</sequence>
<dbReference type="Proteomes" id="UP000070168">
    <property type="component" value="Unassembled WGS sequence"/>
</dbReference>
<accession>A0A135LBD7</accession>